<dbReference type="PANTHER" id="PTHR45570:SF1">
    <property type="entry name" value="CARBOXYLIC ESTER HYDROLASE"/>
    <property type="match status" value="1"/>
</dbReference>
<dbReference type="InterPro" id="IPR002018">
    <property type="entry name" value="CarbesteraseB"/>
</dbReference>
<feature type="active site" description="Charge relay system" evidence="3">
    <location>
        <position position="604"/>
    </location>
</feature>
<dbReference type="Pfam" id="PF00135">
    <property type="entry name" value="COesterase"/>
    <property type="match status" value="1"/>
</dbReference>
<gene>
    <name evidence="7" type="primary">si:dkey-30c15.17</name>
</gene>
<dbReference type="SUPFAM" id="SSF53474">
    <property type="entry name" value="alpha/beta-Hydrolases"/>
    <property type="match status" value="1"/>
</dbReference>
<evidence type="ECO:0000256" key="2">
    <source>
        <dbReference type="ARBA" id="ARBA00022801"/>
    </source>
</evidence>
<organism evidence="6 7">
    <name type="scientific">Clupea harengus</name>
    <name type="common">Atlantic herring</name>
    <dbReference type="NCBI Taxonomy" id="7950"/>
    <lineage>
        <taxon>Eukaryota</taxon>
        <taxon>Metazoa</taxon>
        <taxon>Chordata</taxon>
        <taxon>Craniata</taxon>
        <taxon>Vertebrata</taxon>
        <taxon>Euteleostomi</taxon>
        <taxon>Actinopterygii</taxon>
        <taxon>Neopterygii</taxon>
        <taxon>Teleostei</taxon>
        <taxon>Clupei</taxon>
        <taxon>Clupeiformes</taxon>
        <taxon>Clupeoidei</taxon>
        <taxon>Clupeidae</taxon>
        <taxon>Clupea</taxon>
    </lineage>
</organism>
<dbReference type="GO" id="GO:0004104">
    <property type="term" value="F:cholinesterase activity"/>
    <property type="evidence" value="ECO:0007669"/>
    <property type="project" value="InterPro"/>
</dbReference>
<dbReference type="InterPro" id="IPR029058">
    <property type="entry name" value="AB_hydrolase_fold"/>
</dbReference>
<feature type="active site" description="Charge relay system" evidence="3">
    <location>
        <position position="500"/>
    </location>
</feature>
<evidence type="ECO:0000256" key="1">
    <source>
        <dbReference type="ARBA" id="ARBA00005964"/>
    </source>
</evidence>
<feature type="compositionally biased region" description="Basic and acidic residues" evidence="4">
    <location>
        <begin position="117"/>
        <end position="129"/>
    </location>
</feature>
<name>A0A6P8FA28_CLUHA</name>
<dbReference type="RefSeq" id="XP_031420650.1">
    <property type="nucleotide sequence ID" value="XM_031564790.2"/>
</dbReference>
<dbReference type="InterPro" id="IPR000997">
    <property type="entry name" value="Cholinesterase"/>
</dbReference>
<feature type="region of interest" description="Disordered" evidence="4">
    <location>
        <begin position="46"/>
        <end position="77"/>
    </location>
</feature>
<evidence type="ECO:0000256" key="3">
    <source>
        <dbReference type="PIRSR" id="PIRSR600997-1"/>
    </source>
</evidence>
<sequence length="702" mass="77609">MMVIDHLSDENLLSTQLSNNIIGADGPSGLELDWDGGKVMGLPLDSGQSEAKSTVIDDGIFSPTNTDESSESEKGHAEIGHVDIAESIPGNHVESDIAKSSAIRHVEIDSVEPTDYFRSDSIESAESKSADNIGSESVESSDHVGGESVESADHVGSESVESSDHVGSESVESSADESEGPVVRVHGGSVRGLTLDKAHVFYGIPYAGPPVGQQRWLRPQPVLPWLQTYNATFPRPSCMQACAGEFAKMCPPKVSEDCLYLNIFVPRSVNFSSPTETQRPVLVWIHGGDFIAGSASRPVYDGRFISNYSNTVVVNVEYRLGAFGFLVTGKDPEISSVGNYGILDQQAALVWIKNNIRVFAGDPKSVTLVGESAGAQSVALHLMMRSSEFLFSQAAIQSLPFSIPLKTRWDAQRLGKDFARMGNCSVSDMICLRSLSPHDVLRAQVKSGSKIVNPFRFLEVFETWGPYIDEVLIEDQPIAAFQRGYWQRNKPVIIGTTSEEGVIFVYGVFRKPVSVMESMAYATAIFKQHTFTVLHKYLPMYLYTDRRTMLSQIVTDFVFLCPSRHSARSGVSLGAAMWMYVFDQALSDHRMWAGITFCYDRVCHGAELPFLFDSAPIANLTFKPAEARLANRMLCYWGAFAHCGDPNSRTHQSSFCRDQRLPVWPKYTFDNGWPIMNLTIPAHAQHGSRDHICDFWDKLDIY</sequence>
<dbReference type="KEGG" id="char:105892377"/>
<dbReference type="PROSITE" id="PS00941">
    <property type="entry name" value="CARBOXYLESTERASE_B_2"/>
    <property type="match status" value="1"/>
</dbReference>
<keyword evidence="2" id="KW-0378">Hydrolase</keyword>
<feature type="domain" description="Carboxylesterase type B" evidence="5">
    <location>
        <begin position="181"/>
        <end position="696"/>
    </location>
</feature>
<dbReference type="AlphaFoldDB" id="A0A6P8FA28"/>
<feature type="active site" description="Acyl-ester intermediate" evidence="3">
    <location>
        <position position="372"/>
    </location>
</feature>
<evidence type="ECO:0000259" key="5">
    <source>
        <dbReference type="Pfam" id="PF00135"/>
    </source>
</evidence>
<accession>A0A6P8FA28</accession>
<evidence type="ECO:0000256" key="4">
    <source>
        <dbReference type="SAM" id="MobiDB-lite"/>
    </source>
</evidence>
<protein>
    <submittedName>
        <fullName evidence="7">Crystal protein</fullName>
    </submittedName>
</protein>
<dbReference type="OrthoDB" id="3200163at2759"/>
<evidence type="ECO:0000313" key="6">
    <source>
        <dbReference type="Proteomes" id="UP000515152"/>
    </source>
</evidence>
<comment type="similarity">
    <text evidence="1">Belongs to the type-B carboxylesterase/lipase family.</text>
</comment>
<keyword evidence="6" id="KW-1185">Reference proteome</keyword>
<dbReference type="GeneID" id="105892377"/>
<feature type="region of interest" description="Disordered" evidence="4">
    <location>
        <begin position="117"/>
        <end position="184"/>
    </location>
</feature>
<proteinExistence type="inferred from homology"/>
<reference evidence="7" key="1">
    <citation type="submission" date="2025-08" db="UniProtKB">
        <authorList>
            <consortium name="RefSeq"/>
        </authorList>
    </citation>
    <scope>IDENTIFICATION</scope>
</reference>
<dbReference type="Proteomes" id="UP000515152">
    <property type="component" value="Chromosome 3"/>
</dbReference>
<dbReference type="InterPro" id="IPR019819">
    <property type="entry name" value="Carboxylesterase_B_CS"/>
</dbReference>
<dbReference type="PANTHER" id="PTHR45570">
    <property type="entry name" value="CARBOXYLIC ESTER HYDROLASE"/>
    <property type="match status" value="1"/>
</dbReference>
<feature type="compositionally biased region" description="Basic and acidic residues" evidence="4">
    <location>
        <begin position="140"/>
        <end position="167"/>
    </location>
</feature>
<dbReference type="PRINTS" id="PR00878">
    <property type="entry name" value="CHOLNESTRASE"/>
</dbReference>
<evidence type="ECO:0000313" key="7">
    <source>
        <dbReference type="RefSeq" id="XP_031420650.1"/>
    </source>
</evidence>
<dbReference type="Gene3D" id="3.40.50.1820">
    <property type="entry name" value="alpha/beta hydrolase"/>
    <property type="match status" value="1"/>
</dbReference>